<evidence type="ECO:0000256" key="1">
    <source>
        <dbReference type="ARBA" id="ARBA00022450"/>
    </source>
</evidence>
<sequence>MAPSAPEVSPPIPGNSTSSTAKTPIPESEIRDERLVIDVIDEIAAQHPDRVWASLPVDDTNFGTGFHDVTYRALANAIDTAAFWLDSVFRDDVDDNDKGLFAYYGDRDFRQPILAAAAAKTGRQYQFISPFSAESAKLGLINHTGCNVWIHSETGRELAQSLAKSRPGLRVIECPTQAELLQSRPERQYQSRITWEEWKDKVWVIFHTTGSSGNPKPVPWTHKAFRSTDRLLRFPDFAESKVELFRNKRFFQPLACVHGLGLIVILDIVPAMNAPMVIGPRHRLPTMDDIRLIFEHGRLDGMLCTPVFIKEIAEEEDLLPKLRALDFVYYAGAKADRVWGDLLCEHTSVGPIFGTTEMGHVPLRDIPGPDWHWYSFYDWEGLAFEEVKPGLYEMIVNRLPPGSKNTWQHAFSSFPHLSQYRTRDLWIRHPERPDLYAYHGRSDDFVMLTCGDGVDAPYIQSKLEAACPAIKLAMVGGHGEDHPWLLIELRESILRGGGSGDLGWVLQFMAVLEELNSTLPYITRISPKRIIIAAPDRPLVRTVKQALDRNKTMELYEKEIEALDKLVA</sequence>
<keyword evidence="6" id="KW-1185">Reference proteome</keyword>
<evidence type="ECO:0000256" key="3">
    <source>
        <dbReference type="SAM" id="MobiDB-lite"/>
    </source>
</evidence>
<dbReference type="PANTHER" id="PTHR43439:SF2">
    <property type="entry name" value="ENZYME, PUTATIVE (JCVI)-RELATED"/>
    <property type="match status" value="1"/>
</dbReference>
<gene>
    <name evidence="5" type="ORF">C8A04DRAFT_32227</name>
</gene>
<feature type="domain" description="AMP-dependent synthetase/ligase" evidence="4">
    <location>
        <begin position="42"/>
        <end position="361"/>
    </location>
</feature>
<dbReference type="PANTHER" id="PTHR43439">
    <property type="entry name" value="PHENYLACETATE-COENZYME A LIGASE"/>
    <property type="match status" value="1"/>
</dbReference>
<dbReference type="InterPro" id="IPR000873">
    <property type="entry name" value="AMP-dep_synth/lig_dom"/>
</dbReference>
<protein>
    <recommendedName>
        <fullName evidence="4">AMP-dependent synthetase/ligase domain-containing protein</fullName>
    </recommendedName>
</protein>
<dbReference type="Gene3D" id="3.40.50.12780">
    <property type="entry name" value="N-terminal domain of ligase-like"/>
    <property type="match status" value="1"/>
</dbReference>
<dbReference type="EMBL" id="MU853636">
    <property type="protein sequence ID" value="KAK4140269.1"/>
    <property type="molecule type" value="Genomic_DNA"/>
</dbReference>
<dbReference type="RefSeq" id="XP_062633640.1">
    <property type="nucleotide sequence ID" value="XM_062782021.1"/>
</dbReference>
<dbReference type="AlphaFoldDB" id="A0AAN6UWJ6"/>
<organism evidence="5 6">
    <name type="scientific">Dichotomopilus funicola</name>
    <dbReference type="NCBI Taxonomy" id="1934379"/>
    <lineage>
        <taxon>Eukaryota</taxon>
        <taxon>Fungi</taxon>
        <taxon>Dikarya</taxon>
        <taxon>Ascomycota</taxon>
        <taxon>Pezizomycotina</taxon>
        <taxon>Sordariomycetes</taxon>
        <taxon>Sordariomycetidae</taxon>
        <taxon>Sordariales</taxon>
        <taxon>Chaetomiaceae</taxon>
        <taxon>Dichotomopilus</taxon>
    </lineage>
</organism>
<dbReference type="Pfam" id="PF00501">
    <property type="entry name" value="AMP-binding"/>
    <property type="match status" value="1"/>
</dbReference>
<dbReference type="GeneID" id="87818634"/>
<reference evidence="5" key="1">
    <citation type="journal article" date="2023" name="Mol. Phylogenet. Evol.">
        <title>Genome-scale phylogeny and comparative genomics of the fungal order Sordariales.</title>
        <authorList>
            <person name="Hensen N."/>
            <person name="Bonometti L."/>
            <person name="Westerberg I."/>
            <person name="Brannstrom I.O."/>
            <person name="Guillou S."/>
            <person name="Cros-Aarteil S."/>
            <person name="Calhoun S."/>
            <person name="Haridas S."/>
            <person name="Kuo A."/>
            <person name="Mondo S."/>
            <person name="Pangilinan J."/>
            <person name="Riley R."/>
            <person name="LaButti K."/>
            <person name="Andreopoulos B."/>
            <person name="Lipzen A."/>
            <person name="Chen C."/>
            <person name="Yan M."/>
            <person name="Daum C."/>
            <person name="Ng V."/>
            <person name="Clum A."/>
            <person name="Steindorff A."/>
            <person name="Ohm R.A."/>
            <person name="Martin F."/>
            <person name="Silar P."/>
            <person name="Natvig D.O."/>
            <person name="Lalanne C."/>
            <person name="Gautier V."/>
            <person name="Ament-Velasquez S.L."/>
            <person name="Kruys A."/>
            <person name="Hutchinson M.I."/>
            <person name="Powell A.J."/>
            <person name="Barry K."/>
            <person name="Miller A.N."/>
            <person name="Grigoriev I.V."/>
            <person name="Debuchy R."/>
            <person name="Gladieux P."/>
            <person name="Hiltunen Thoren M."/>
            <person name="Johannesson H."/>
        </authorList>
    </citation>
    <scope>NUCLEOTIDE SEQUENCE</scope>
    <source>
        <strain evidence="5">CBS 141.50</strain>
    </source>
</reference>
<dbReference type="InterPro" id="IPR020845">
    <property type="entry name" value="AMP-binding_CS"/>
</dbReference>
<dbReference type="Pfam" id="PF23562">
    <property type="entry name" value="AMP-binding_C_3"/>
    <property type="match status" value="1"/>
</dbReference>
<evidence type="ECO:0000259" key="4">
    <source>
        <dbReference type="Pfam" id="PF00501"/>
    </source>
</evidence>
<proteinExistence type="predicted"/>
<evidence type="ECO:0000313" key="5">
    <source>
        <dbReference type="EMBL" id="KAK4140269.1"/>
    </source>
</evidence>
<dbReference type="InterPro" id="IPR051414">
    <property type="entry name" value="Adenylate-forming_Reductase"/>
</dbReference>
<keyword evidence="2" id="KW-0597">Phosphoprotein</keyword>
<evidence type="ECO:0000313" key="6">
    <source>
        <dbReference type="Proteomes" id="UP001302676"/>
    </source>
</evidence>
<dbReference type="Proteomes" id="UP001302676">
    <property type="component" value="Unassembled WGS sequence"/>
</dbReference>
<name>A0AAN6UWJ6_9PEZI</name>
<accession>A0AAN6UWJ6</accession>
<keyword evidence="1" id="KW-0596">Phosphopantetheine</keyword>
<dbReference type="SUPFAM" id="SSF56801">
    <property type="entry name" value="Acetyl-CoA synthetase-like"/>
    <property type="match status" value="1"/>
</dbReference>
<dbReference type="PROSITE" id="PS00455">
    <property type="entry name" value="AMP_BINDING"/>
    <property type="match status" value="1"/>
</dbReference>
<reference evidence="5" key="2">
    <citation type="submission" date="2023-05" db="EMBL/GenBank/DDBJ databases">
        <authorList>
            <consortium name="Lawrence Berkeley National Laboratory"/>
            <person name="Steindorff A."/>
            <person name="Hensen N."/>
            <person name="Bonometti L."/>
            <person name="Westerberg I."/>
            <person name="Brannstrom I.O."/>
            <person name="Guillou S."/>
            <person name="Cros-Aarteil S."/>
            <person name="Calhoun S."/>
            <person name="Haridas S."/>
            <person name="Kuo A."/>
            <person name="Mondo S."/>
            <person name="Pangilinan J."/>
            <person name="Riley R."/>
            <person name="Labutti K."/>
            <person name="Andreopoulos B."/>
            <person name="Lipzen A."/>
            <person name="Chen C."/>
            <person name="Yanf M."/>
            <person name="Daum C."/>
            <person name="Ng V."/>
            <person name="Clum A."/>
            <person name="Ohm R."/>
            <person name="Martin F."/>
            <person name="Silar P."/>
            <person name="Natvig D."/>
            <person name="Lalanne C."/>
            <person name="Gautier V."/>
            <person name="Ament-Velasquez S.L."/>
            <person name="Kruys A."/>
            <person name="Hutchinson M.I."/>
            <person name="Powell A.J."/>
            <person name="Barry K."/>
            <person name="Miller A.N."/>
            <person name="Grigoriev I.V."/>
            <person name="Debuchy R."/>
            <person name="Gladieux P."/>
            <person name="Thoren M.H."/>
            <person name="Johannesson H."/>
        </authorList>
    </citation>
    <scope>NUCLEOTIDE SEQUENCE</scope>
    <source>
        <strain evidence="5">CBS 141.50</strain>
    </source>
</reference>
<dbReference type="InterPro" id="IPR042099">
    <property type="entry name" value="ANL_N_sf"/>
</dbReference>
<feature type="region of interest" description="Disordered" evidence="3">
    <location>
        <begin position="1"/>
        <end position="27"/>
    </location>
</feature>
<evidence type="ECO:0000256" key="2">
    <source>
        <dbReference type="ARBA" id="ARBA00022553"/>
    </source>
</evidence>
<comment type="caution">
    <text evidence="5">The sequence shown here is derived from an EMBL/GenBank/DDBJ whole genome shotgun (WGS) entry which is preliminary data.</text>
</comment>